<gene>
    <name evidence="1" type="ORF">L2E82_12071</name>
</gene>
<dbReference type="EMBL" id="CM042010">
    <property type="protein sequence ID" value="KAI3782039.1"/>
    <property type="molecule type" value="Genomic_DNA"/>
</dbReference>
<reference evidence="1 2" key="2">
    <citation type="journal article" date="2022" name="Mol. Ecol. Resour.">
        <title>The genomes of chicory, endive, great burdock and yacon provide insights into Asteraceae paleo-polyploidization history and plant inulin production.</title>
        <authorList>
            <person name="Fan W."/>
            <person name="Wang S."/>
            <person name="Wang H."/>
            <person name="Wang A."/>
            <person name="Jiang F."/>
            <person name="Liu H."/>
            <person name="Zhao H."/>
            <person name="Xu D."/>
            <person name="Zhang Y."/>
        </authorList>
    </citation>
    <scope>NUCLEOTIDE SEQUENCE [LARGE SCALE GENOMIC DNA]</scope>
    <source>
        <strain evidence="2">cv. Punajuju</strain>
        <tissue evidence="1">Leaves</tissue>
    </source>
</reference>
<sequence length="116" mass="12491">MAATLFLCCPTKFHPPSSAKLVANNIIAASYWVASNPNKGIAGNAAGKMASAGGIGAGVGFKKPRDHEQFITFVCTAKLVTTNEVLDSDLWYPNHQMLFLKNSVHEEPIKTMDTKP</sequence>
<evidence type="ECO:0000313" key="1">
    <source>
        <dbReference type="EMBL" id="KAI3782039.1"/>
    </source>
</evidence>
<dbReference type="Proteomes" id="UP001055811">
    <property type="component" value="Linkage Group LG02"/>
</dbReference>
<protein>
    <submittedName>
        <fullName evidence="1">Uncharacterized protein</fullName>
    </submittedName>
</protein>
<organism evidence="1 2">
    <name type="scientific">Cichorium intybus</name>
    <name type="common">Chicory</name>
    <dbReference type="NCBI Taxonomy" id="13427"/>
    <lineage>
        <taxon>Eukaryota</taxon>
        <taxon>Viridiplantae</taxon>
        <taxon>Streptophyta</taxon>
        <taxon>Embryophyta</taxon>
        <taxon>Tracheophyta</taxon>
        <taxon>Spermatophyta</taxon>
        <taxon>Magnoliopsida</taxon>
        <taxon>eudicotyledons</taxon>
        <taxon>Gunneridae</taxon>
        <taxon>Pentapetalae</taxon>
        <taxon>asterids</taxon>
        <taxon>campanulids</taxon>
        <taxon>Asterales</taxon>
        <taxon>Asteraceae</taxon>
        <taxon>Cichorioideae</taxon>
        <taxon>Cichorieae</taxon>
        <taxon>Cichoriinae</taxon>
        <taxon>Cichorium</taxon>
    </lineage>
</organism>
<proteinExistence type="predicted"/>
<comment type="caution">
    <text evidence="1">The sequence shown here is derived from an EMBL/GenBank/DDBJ whole genome shotgun (WGS) entry which is preliminary data.</text>
</comment>
<name>A0ACB9GEU5_CICIN</name>
<keyword evidence="2" id="KW-1185">Reference proteome</keyword>
<evidence type="ECO:0000313" key="2">
    <source>
        <dbReference type="Proteomes" id="UP001055811"/>
    </source>
</evidence>
<accession>A0ACB9GEU5</accession>
<reference evidence="2" key="1">
    <citation type="journal article" date="2022" name="Mol. Ecol. Resour.">
        <title>The genomes of chicory, endive, great burdock and yacon provide insights into Asteraceae palaeo-polyploidization history and plant inulin production.</title>
        <authorList>
            <person name="Fan W."/>
            <person name="Wang S."/>
            <person name="Wang H."/>
            <person name="Wang A."/>
            <person name="Jiang F."/>
            <person name="Liu H."/>
            <person name="Zhao H."/>
            <person name="Xu D."/>
            <person name="Zhang Y."/>
        </authorList>
    </citation>
    <scope>NUCLEOTIDE SEQUENCE [LARGE SCALE GENOMIC DNA]</scope>
    <source>
        <strain evidence="2">cv. Punajuju</strain>
    </source>
</reference>